<accession>A0A8B8CEE1</accession>
<dbReference type="Proteomes" id="UP000694844">
    <property type="component" value="Chromosome 2"/>
</dbReference>
<dbReference type="KEGG" id="cvn:111118743"/>
<sequence>MEADIIAKELESPFSVLTSDRFSLSALRLLVCDGGCGRGINFSKACAQVDYIYHSTPAGRAKPQIHAFTEIFPTGSAVLMEFIVSRTRTDSALNTLLSFIPQIEEASARLQSETEEGALGESETEWSARLAVHLFTPLSQSHDYILDKQSARKTAKCPCSCNRLLNYGNTSIGNPKTWCGRFDILIGRDINPDVGATVLHAELVDEMPSDERSLAEDLSQIEVKSDELQKYLSQLISETVVFSFYQKKQFPSLSLVPSIGVSKSHIQFHFYDADKDVYFISQEMPLFYKDKSLHLTTVLAIWLVLNYRCFLSEATEEMTSEGKFGFHAQVSETLHLYKQKIELGMSSIKPQTFHLDVLEDNYEANNRVTQSIMAKYHKK</sequence>
<reference evidence="2" key="1">
    <citation type="submission" date="2025-08" db="UniProtKB">
        <authorList>
            <consortium name="RefSeq"/>
        </authorList>
    </citation>
    <scope>IDENTIFICATION</scope>
    <source>
        <tissue evidence="2">Whole sample</tissue>
    </source>
</reference>
<evidence type="ECO:0000313" key="1">
    <source>
        <dbReference type="Proteomes" id="UP000694844"/>
    </source>
</evidence>
<protein>
    <submittedName>
        <fullName evidence="2">Uncharacterized protein LOC111118743</fullName>
    </submittedName>
</protein>
<organism evidence="1 2">
    <name type="scientific">Crassostrea virginica</name>
    <name type="common">Eastern oyster</name>
    <dbReference type="NCBI Taxonomy" id="6565"/>
    <lineage>
        <taxon>Eukaryota</taxon>
        <taxon>Metazoa</taxon>
        <taxon>Spiralia</taxon>
        <taxon>Lophotrochozoa</taxon>
        <taxon>Mollusca</taxon>
        <taxon>Bivalvia</taxon>
        <taxon>Autobranchia</taxon>
        <taxon>Pteriomorphia</taxon>
        <taxon>Ostreida</taxon>
        <taxon>Ostreoidea</taxon>
        <taxon>Ostreidae</taxon>
        <taxon>Crassostrea</taxon>
    </lineage>
</organism>
<dbReference type="RefSeq" id="XP_022314060.1">
    <property type="nucleotide sequence ID" value="XM_022458352.1"/>
</dbReference>
<name>A0A8B8CEE1_CRAVI</name>
<gene>
    <name evidence="2" type="primary">LOC111118743</name>
</gene>
<proteinExistence type="predicted"/>
<keyword evidence="1" id="KW-1185">Reference proteome</keyword>
<evidence type="ECO:0000313" key="2">
    <source>
        <dbReference type="RefSeq" id="XP_022314060.1"/>
    </source>
</evidence>
<dbReference type="AlphaFoldDB" id="A0A8B8CEE1"/>
<dbReference type="GeneID" id="111118743"/>